<dbReference type="Pfam" id="PF00571">
    <property type="entry name" value="CBS"/>
    <property type="match status" value="2"/>
</dbReference>
<keyword evidence="8" id="KW-0472">Membrane</keyword>
<dbReference type="EC" id="7.6.2.9" evidence="8"/>
<comment type="subcellular location">
    <subcellularLocation>
        <location evidence="8">Cell inner membrane</location>
        <topology evidence="8">Peripheral membrane protein</topology>
    </subcellularLocation>
</comment>
<dbReference type="PANTHER" id="PTHR43117:SF4">
    <property type="entry name" value="OSMOPROTECTANT IMPORT ATP-BINDING PROTEIN OSMV"/>
    <property type="match status" value="1"/>
</dbReference>
<dbReference type="SMART" id="SM00382">
    <property type="entry name" value="AAA"/>
    <property type="match status" value="1"/>
</dbReference>
<dbReference type="PANTHER" id="PTHR43117">
    <property type="entry name" value="OSMOPROTECTANT IMPORT ATP-BINDING PROTEIN OSMV"/>
    <property type="match status" value="1"/>
</dbReference>
<dbReference type="RefSeq" id="WP_027098585.1">
    <property type="nucleotide sequence ID" value="NZ_CABHIH010000004.1"/>
</dbReference>
<dbReference type="InterPro" id="IPR027417">
    <property type="entry name" value="P-loop_NTPase"/>
</dbReference>
<dbReference type="SMART" id="SM00116">
    <property type="entry name" value="CBS"/>
    <property type="match status" value="2"/>
</dbReference>
<organism evidence="11 12">
    <name type="scientific">Clostridium paraputrificum</name>
    <dbReference type="NCBI Taxonomy" id="29363"/>
    <lineage>
        <taxon>Bacteria</taxon>
        <taxon>Bacillati</taxon>
        <taxon>Bacillota</taxon>
        <taxon>Clostridia</taxon>
        <taxon>Eubacteriales</taxon>
        <taxon>Clostridiaceae</taxon>
        <taxon>Clostridium</taxon>
    </lineage>
</organism>
<accession>A0A174VCG0</accession>
<comment type="caution">
    <text evidence="11">The sequence shown here is derived from an EMBL/GenBank/DDBJ whole genome shotgun (WGS) entry which is preliminary data.</text>
</comment>
<dbReference type="SUPFAM" id="SSF54631">
    <property type="entry name" value="CBS-domain pair"/>
    <property type="match status" value="1"/>
</dbReference>
<dbReference type="InterPro" id="IPR005892">
    <property type="entry name" value="Gly-betaine_transp_ATP-bd"/>
</dbReference>
<dbReference type="PROSITE" id="PS51371">
    <property type="entry name" value="CBS"/>
    <property type="match status" value="2"/>
</dbReference>
<comment type="similarity">
    <text evidence="1 8">Belongs to the ABC transporter superfamily.</text>
</comment>
<dbReference type="FunFam" id="3.40.50.300:FF:000425">
    <property type="entry name" value="Probable ABC transporter, ATP-binding subunit"/>
    <property type="match status" value="1"/>
</dbReference>
<comment type="catalytic activity">
    <reaction evidence="8">
        <text>a quaternary ammonium(out) + ATP + H2O = a quaternary ammonium(in) + ADP + phosphate + H(+)</text>
        <dbReference type="Rhea" id="RHEA:11036"/>
        <dbReference type="ChEBI" id="CHEBI:15377"/>
        <dbReference type="ChEBI" id="CHEBI:15378"/>
        <dbReference type="ChEBI" id="CHEBI:30616"/>
        <dbReference type="ChEBI" id="CHEBI:35267"/>
        <dbReference type="ChEBI" id="CHEBI:43474"/>
        <dbReference type="ChEBI" id="CHEBI:456216"/>
    </reaction>
</comment>
<evidence type="ECO:0000313" key="12">
    <source>
        <dbReference type="Proteomes" id="UP000092714"/>
    </source>
</evidence>
<keyword evidence="5 8" id="KW-0067">ATP-binding</keyword>
<evidence type="ECO:0000259" key="9">
    <source>
        <dbReference type="PROSITE" id="PS50893"/>
    </source>
</evidence>
<dbReference type="GO" id="GO:0031460">
    <property type="term" value="P:glycine betaine transport"/>
    <property type="evidence" value="ECO:0007669"/>
    <property type="project" value="InterPro"/>
</dbReference>
<dbReference type="InterPro" id="IPR003439">
    <property type="entry name" value="ABC_transporter-like_ATP-bd"/>
</dbReference>
<sequence>MIEFKGITKQIGDKVILNDINLHIKDGDLVVLIGPSGCGKTTTLKMINKLIKPTEGSIFINGNLIAREDTIQLRRQIGYVIQNVGLFPHMTIKENIELIPKLKKEPLEKINKKTIELLNMVGLNSDEYMNKYPAELSGGQQQRVGVARAFATDANIILMDEPFSALDPITRSSLQDELLTLHQELKKTIIFVTHDMDEAIKIADKICIMNGGKIQQYDTPENILRRPANEFIKEFIGSKKIWDTPEFIKTKDIMIQDPIKVKPFRTIVQSIEMMKSNKVDSLLVVNKENQLIGLVTLKQVRRDIPLDTKVEDVMEKELLYVKDDDNLVDVLTVMNENAVGYLPVVNKNKILVGLVTKSSLISVLSQQYLEEEVETNE</sequence>
<dbReference type="GO" id="GO:0015418">
    <property type="term" value="F:ABC-type quaternary ammonium compound transporting activity"/>
    <property type="evidence" value="ECO:0007669"/>
    <property type="project" value="UniProtKB-EC"/>
</dbReference>
<keyword evidence="12" id="KW-1185">Reference proteome</keyword>
<dbReference type="GeneID" id="42776410"/>
<name>A0A174VCG0_9CLOT</name>
<dbReference type="PROSITE" id="PS00211">
    <property type="entry name" value="ABC_TRANSPORTER_1"/>
    <property type="match status" value="1"/>
</dbReference>
<dbReference type="InterPro" id="IPR017871">
    <property type="entry name" value="ABC_transporter-like_CS"/>
</dbReference>
<evidence type="ECO:0000256" key="1">
    <source>
        <dbReference type="ARBA" id="ARBA00005417"/>
    </source>
</evidence>
<keyword evidence="8" id="KW-1003">Cell membrane</keyword>
<evidence type="ECO:0000256" key="7">
    <source>
        <dbReference type="PROSITE-ProRule" id="PRU00703"/>
    </source>
</evidence>
<evidence type="ECO:0000256" key="5">
    <source>
        <dbReference type="ARBA" id="ARBA00022840"/>
    </source>
</evidence>
<evidence type="ECO:0000256" key="8">
    <source>
        <dbReference type="RuleBase" id="RU369116"/>
    </source>
</evidence>
<dbReference type="eggNOG" id="COG1125">
    <property type="taxonomic scope" value="Bacteria"/>
</dbReference>
<evidence type="ECO:0000313" key="11">
    <source>
        <dbReference type="EMBL" id="OBY10178.1"/>
    </source>
</evidence>
<dbReference type="Gene3D" id="3.40.50.300">
    <property type="entry name" value="P-loop containing nucleotide triphosphate hydrolases"/>
    <property type="match status" value="1"/>
</dbReference>
<feature type="domain" description="CBS" evidence="10">
    <location>
        <begin position="314"/>
        <end position="371"/>
    </location>
</feature>
<feature type="domain" description="ABC transporter" evidence="9">
    <location>
        <begin position="2"/>
        <end position="236"/>
    </location>
</feature>
<dbReference type="InterPro" id="IPR046342">
    <property type="entry name" value="CBS_dom_sf"/>
</dbReference>
<keyword evidence="6 7" id="KW-0129">CBS domain</keyword>
<evidence type="ECO:0000256" key="2">
    <source>
        <dbReference type="ARBA" id="ARBA00022448"/>
    </source>
</evidence>
<dbReference type="Pfam" id="PF00005">
    <property type="entry name" value="ABC_tran"/>
    <property type="match status" value="1"/>
</dbReference>
<evidence type="ECO:0000256" key="4">
    <source>
        <dbReference type="ARBA" id="ARBA00022741"/>
    </source>
</evidence>
<evidence type="ECO:0000259" key="10">
    <source>
        <dbReference type="PROSITE" id="PS51371"/>
    </source>
</evidence>
<proteinExistence type="inferred from homology"/>
<protein>
    <recommendedName>
        <fullName evidence="8">Quaternary amine transport ATP-binding protein</fullName>
        <ecNumber evidence="8">7.6.2.9</ecNumber>
    </recommendedName>
</protein>
<dbReference type="SUPFAM" id="SSF52540">
    <property type="entry name" value="P-loop containing nucleoside triphosphate hydrolases"/>
    <property type="match status" value="1"/>
</dbReference>
<dbReference type="EMBL" id="MAPZ01000024">
    <property type="protein sequence ID" value="OBY10178.1"/>
    <property type="molecule type" value="Genomic_DNA"/>
</dbReference>
<dbReference type="OrthoDB" id="9802264at2"/>
<dbReference type="Gene3D" id="3.10.580.10">
    <property type="entry name" value="CBS-domain"/>
    <property type="match status" value="1"/>
</dbReference>
<dbReference type="PROSITE" id="PS50893">
    <property type="entry name" value="ABC_TRANSPORTER_2"/>
    <property type="match status" value="1"/>
</dbReference>
<dbReference type="GO" id="GO:0006865">
    <property type="term" value="P:amino acid transport"/>
    <property type="evidence" value="ECO:0007669"/>
    <property type="project" value="UniProtKB-UniRule"/>
</dbReference>
<keyword evidence="4 8" id="KW-0547">Nucleotide-binding</keyword>
<feature type="domain" description="CBS" evidence="10">
    <location>
        <begin position="254"/>
        <end position="310"/>
    </location>
</feature>
<comment type="subunit">
    <text evidence="8">The complex is probably composed of two ATP-binding proteins, two transmembrane proteins and a solute-binding protein.</text>
</comment>
<dbReference type="GO" id="GO:0016887">
    <property type="term" value="F:ATP hydrolysis activity"/>
    <property type="evidence" value="ECO:0007669"/>
    <property type="project" value="UniProtKB-UniRule"/>
</dbReference>
<dbReference type="AlphaFoldDB" id="A0A174VCG0"/>
<dbReference type="GO" id="GO:0005524">
    <property type="term" value="F:ATP binding"/>
    <property type="evidence" value="ECO:0007669"/>
    <property type="project" value="UniProtKB-UniRule"/>
</dbReference>
<dbReference type="NCBIfam" id="TIGR01186">
    <property type="entry name" value="proV"/>
    <property type="match status" value="1"/>
</dbReference>
<dbReference type="Proteomes" id="UP000092714">
    <property type="component" value="Unassembled WGS sequence"/>
</dbReference>
<gene>
    <name evidence="11" type="ORF">CP373A1_11800</name>
</gene>
<evidence type="ECO:0000256" key="3">
    <source>
        <dbReference type="ARBA" id="ARBA00022737"/>
    </source>
</evidence>
<keyword evidence="8" id="KW-0997">Cell inner membrane</keyword>
<dbReference type="InterPro" id="IPR000644">
    <property type="entry name" value="CBS_dom"/>
</dbReference>
<keyword evidence="3" id="KW-0677">Repeat</keyword>
<dbReference type="GO" id="GO:0005886">
    <property type="term" value="C:plasma membrane"/>
    <property type="evidence" value="ECO:0007669"/>
    <property type="project" value="UniProtKB-SubCell"/>
</dbReference>
<evidence type="ECO:0000256" key="6">
    <source>
        <dbReference type="ARBA" id="ARBA00023122"/>
    </source>
</evidence>
<reference evidence="11 12" key="1">
    <citation type="submission" date="2016-06" db="EMBL/GenBank/DDBJ databases">
        <authorList>
            <person name="Kjaerup R.B."/>
            <person name="Dalgaard T.S."/>
            <person name="Juul-Madsen H.R."/>
        </authorList>
    </citation>
    <scope>NUCLEOTIDE SEQUENCE [LARGE SCALE GENOMIC DNA]</scope>
    <source>
        <strain evidence="11 12">373-A1</strain>
    </source>
</reference>
<dbReference type="InterPro" id="IPR003593">
    <property type="entry name" value="AAA+_ATPase"/>
</dbReference>
<keyword evidence="2 8" id="KW-0813">Transport</keyword>